<comment type="caution">
    <text evidence="1">The sequence shown here is derived from an EMBL/GenBank/DDBJ whole genome shotgun (WGS) entry which is preliminary data.</text>
</comment>
<evidence type="ECO:0000313" key="2">
    <source>
        <dbReference type="Proteomes" id="UP000528457"/>
    </source>
</evidence>
<evidence type="ECO:0000313" key="1">
    <source>
        <dbReference type="EMBL" id="MBB6523839.1"/>
    </source>
</evidence>
<reference evidence="1 2" key="1">
    <citation type="submission" date="2020-08" db="EMBL/GenBank/DDBJ databases">
        <title>Genomic Encyclopedia of Type Strains, Phase IV (KMG-IV): sequencing the most valuable type-strain genomes for metagenomic binning, comparative biology and taxonomic classification.</title>
        <authorList>
            <person name="Goeker M."/>
        </authorList>
    </citation>
    <scope>NUCLEOTIDE SEQUENCE [LARGE SCALE GENOMIC DNA]</scope>
    <source>
        <strain evidence="1 2">DSM 22368</strain>
    </source>
</reference>
<sequence>MNQQMNVQVYGGSIARMEGQVFASLYVGQHVENEAEQNAKGIEIMKVSCDEKVYEDMNASKYPFDAVISVRLKKAGGGKMGQHCVGIQVARPARETSKAS</sequence>
<name>A0A7X0JX20_9GAMM</name>
<keyword evidence="2" id="KW-1185">Reference proteome</keyword>
<dbReference type="Proteomes" id="UP000528457">
    <property type="component" value="Unassembled WGS sequence"/>
</dbReference>
<protein>
    <submittedName>
        <fullName evidence="1">Oligoribonuclease NrnB/cAMP/cGMP phosphodiesterase (DHH superfamily)</fullName>
    </submittedName>
</protein>
<proteinExistence type="predicted"/>
<organism evidence="1 2">
    <name type="scientific">Pseudoteredinibacter isoporae</name>
    <dbReference type="NCBI Taxonomy" id="570281"/>
    <lineage>
        <taxon>Bacteria</taxon>
        <taxon>Pseudomonadati</taxon>
        <taxon>Pseudomonadota</taxon>
        <taxon>Gammaproteobacteria</taxon>
        <taxon>Cellvibrionales</taxon>
        <taxon>Cellvibrionaceae</taxon>
        <taxon>Pseudoteredinibacter</taxon>
    </lineage>
</organism>
<accession>A0A7X0JX20</accession>
<dbReference type="InParanoid" id="A0A7X0JX20"/>
<gene>
    <name evidence="1" type="ORF">HNR48_004154</name>
</gene>
<dbReference type="RefSeq" id="WP_166843574.1">
    <property type="nucleotide sequence ID" value="NZ_JAAONY010000005.1"/>
</dbReference>
<dbReference type="EMBL" id="JACHHT010000005">
    <property type="protein sequence ID" value="MBB6523839.1"/>
    <property type="molecule type" value="Genomic_DNA"/>
</dbReference>
<dbReference type="AlphaFoldDB" id="A0A7X0JX20"/>